<feature type="transmembrane region" description="Helical" evidence="2">
    <location>
        <begin position="20"/>
        <end position="39"/>
    </location>
</feature>
<dbReference type="Proteomes" id="UP000248168">
    <property type="component" value="Unassembled WGS sequence"/>
</dbReference>
<evidence type="ECO:0008006" key="5">
    <source>
        <dbReference type="Google" id="ProtNLM"/>
    </source>
</evidence>
<feature type="transmembrane region" description="Helical" evidence="2">
    <location>
        <begin position="169"/>
        <end position="189"/>
    </location>
</feature>
<proteinExistence type="predicted"/>
<reference evidence="4" key="1">
    <citation type="submission" date="2018-04" db="EMBL/GenBank/DDBJ databases">
        <authorList>
            <person name="Lucker S."/>
            <person name="Sakoula D."/>
        </authorList>
    </citation>
    <scope>NUCLEOTIDE SEQUENCE [LARGE SCALE GENOMIC DNA]</scope>
</reference>
<evidence type="ECO:0000256" key="1">
    <source>
        <dbReference type="SAM" id="MobiDB-lite"/>
    </source>
</evidence>
<dbReference type="AlphaFoldDB" id="A0A330LAU2"/>
<sequence length="425" mass="47202">MVIQHAIQLLTQDVAPWGALSAPLISWYGSAGLTIFFLWQITRLYQLSTQTAQPFARVTRCLHTLAQERLQLDQDGLTFPPPGVVKGRAQDSPPPLDRRDGKDFQLINATFQREPWLSPSWKQYRKTLVTEQVAWYIEPRIFSSRSAQELFSLETIFRGKLNLAWYQQVPSLLTGIGLLLTFIALLVGLSKLHADGHGIAGIQGLINGLAGKFLTSIVGLVCATAFTLIEKPLMFRLFSAHQQCIHLIDDLFPRKTLEQILEGMTGTLRRPSSLEQGVKYPPPIPYAQPAADALVQPLKAMTKSVDALTQEIRSHLQAENTPPATYPTDAIAQSFAPLIQQLTLALANIPHRVEPPPAQRFPSPQEVGHLVDDLTARIAQAPHARTGTPLRQPQGWLQRLRTSTHLLAPRSISAPSRTHQSRGPR</sequence>
<accession>A0A330LAU2</accession>
<feature type="region of interest" description="Disordered" evidence="1">
    <location>
        <begin position="406"/>
        <end position="425"/>
    </location>
</feature>
<evidence type="ECO:0000256" key="2">
    <source>
        <dbReference type="SAM" id="Phobius"/>
    </source>
</evidence>
<protein>
    <recommendedName>
        <fullName evidence="5">MotA/TolQ/ExbB proton channel domain-containing protein</fullName>
    </recommendedName>
</protein>
<keyword evidence="4" id="KW-1185">Reference proteome</keyword>
<keyword evidence="2" id="KW-0472">Membrane</keyword>
<evidence type="ECO:0000313" key="3">
    <source>
        <dbReference type="EMBL" id="SPP66824.1"/>
    </source>
</evidence>
<name>A0A330LAU2_9BACT</name>
<gene>
    <name evidence="3" type="ORF">NITLEN_90079</name>
</gene>
<keyword evidence="2" id="KW-0812">Transmembrane</keyword>
<feature type="region of interest" description="Disordered" evidence="1">
    <location>
        <begin position="80"/>
        <end position="99"/>
    </location>
</feature>
<evidence type="ECO:0000313" key="4">
    <source>
        <dbReference type="Proteomes" id="UP000248168"/>
    </source>
</evidence>
<keyword evidence="2" id="KW-1133">Transmembrane helix</keyword>
<feature type="transmembrane region" description="Helical" evidence="2">
    <location>
        <begin position="209"/>
        <end position="229"/>
    </location>
</feature>
<dbReference type="EMBL" id="OUNR01000022">
    <property type="protein sequence ID" value="SPP66824.1"/>
    <property type="molecule type" value="Genomic_DNA"/>
</dbReference>
<dbReference type="InParanoid" id="A0A330LAU2"/>
<organism evidence="3 4">
    <name type="scientific">Nitrospira lenta</name>
    <dbReference type="NCBI Taxonomy" id="1436998"/>
    <lineage>
        <taxon>Bacteria</taxon>
        <taxon>Pseudomonadati</taxon>
        <taxon>Nitrospirota</taxon>
        <taxon>Nitrospiria</taxon>
        <taxon>Nitrospirales</taxon>
        <taxon>Nitrospiraceae</taxon>
        <taxon>Nitrospira</taxon>
    </lineage>
</organism>